<accession>A0A1W2A2C3</accession>
<sequence>MEIEHYNTGSIKPETAQRILKKHGLEVTIDEAKNILDFLFFLTNLSVDQIVDQDKNH</sequence>
<evidence type="ECO:0000313" key="1">
    <source>
        <dbReference type="EMBL" id="SMC54581.1"/>
    </source>
</evidence>
<name>A0A1W2A2C3_9SPHI</name>
<evidence type="ECO:0000313" key="2">
    <source>
        <dbReference type="Proteomes" id="UP000192678"/>
    </source>
</evidence>
<keyword evidence="2" id="KW-1185">Reference proteome</keyword>
<dbReference type="EMBL" id="FWYB01000001">
    <property type="protein sequence ID" value="SMC54581.1"/>
    <property type="molecule type" value="Genomic_DNA"/>
</dbReference>
<proteinExistence type="predicted"/>
<dbReference type="Proteomes" id="UP000192678">
    <property type="component" value="Unassembled WGS sequence"/>
</dbReference>
<reference evidence="1 2" key="1">
    <citation type="submission" date="2017-04" db="EMBL/GenBank/DDBJ databases">
        <authorList>
            <person name="Afonso C.L."/>
            <person name="Miller P.J."/>
            <person name="Scott M.A."/>
            <person name="Spackman E."/>
            <person name="Goraichik I."/>
            <person name="Dimitrov K.M."/>
            <person name="Suarez D.L."/>
            <person name="Swayne D.E."/>
        </authorList>
    </citation>
    <scope>NUCLEOTIDE SEQUENCE [LARGE SCALE GENOMIC DNA]</scope>
    <source>
        <strain evidence="1 2">DSM 19625</strain>
    </source>
</reference>
<gene>
    <name evidence="1" type="ORF">SAMN04488101_101256</name>
</gene>
<organism evidence="1 2">
    <name type="scientific">Pedobacter nyackensis</name>
    <dbReference type="NCBI Taxonomy" id="475255"/>
    <lineage>
        <taxon>Bacteria</taxon>
        <taxon>Pseudomonadati</taxon>
        <taxon>Bacteroidota</taxon>
        <taxon>Sphingobacteriia</taxon>
        <taxon>Sphingobacteriales</taxon>
        <taxon>Sphingobacteriaceae</taxon>
        <taxon>Pedobacter</taxon>
    </lineage>
</organism>
<dbReference type="AlphaFoldDB" id="A0A1W2A2C3"/>
<protein>
    <submittedName>
        <fullName evidence="1">Uncharacterized protein</fullName>
    </submittedName>
</protein>